<comment type="caution">
    <text evidence="9">The sequence shown here is derived from an EMBL/GenBank/DDBJ whole genome shotgun (WGS) entry which is preliminary data.</text>
</comment>
<evidence type="ECO:0000256" key="6">
    <source>
        <dbReference type="ARBA" id="ARBA00023136"/>
    </source>
</evidence>
<evidence type="ECO:0000256" key="3">
    <source>
        <dbReference type="ARBA" id="ARBA00022452"/>
    </source>
</evidence>
<keyword evidence="9" id="KW-0675">Receptor</keyword>
<dbReference type="Gene3D" id="2.40.170.20">
    <property type="entry name" value="TonB-dependent receptor, beta-barrel domain"/>
    <property type="match status" value="1"/>
</dbReference>
<keyword evidence="3" id="KW-1134">Transmembrane beta strand</keyword>
<evidence type="ECO:0000256" key="5">
    <source>
        <dbReference type="ARBA" id="ARBA00022729"/>
    </source>
</evidence>
<keyword evidence="2" id="KW-0813">Transport</keyword>
<keyword evidence="7" id="KW-0998">Cell outer membrane</keyword>
<keyword evidence="10" id="KW-1185">Reference proteome</keyword>
<dbReference type="InterPro" id="IPR039426">
    <property type="entry name" value="TonB-dep_rcpt-like"/>
</dbReference>
<evidence type="ECO:0000256" key="4">
    <source>
        <dbReference type="ARBA" id="ARBA00022692"/>
    </source>
</evidence>
<reference evidence="10" key="1">
    <citation type="journal article" date="2019" name="Int. J. Syst. Evol. Microbiol.">
        <title>The Global Catalogue of Microorganisms (GCM) 10K type strain sequencing project: providing services to taxonomists for standard genome sequencing and annotation.</title>
        <authorList>
            <consortium name="The Broad Institute Genomics Platform"/>
            <consortium name="The Broad Institute Genome Sequencing Center for Infectious Disease"/>
            <person name="Wu L."/>
            <person name="Ma J."/>
        </authorList>
    </citation>
    <scope>NUCLEOTIDE SEQUENCE [LARGE SCALE GENOMIC DNA]</scope>
    <source>
        <strain evidence="10">CGMCC 1.12966</strain>
    </source>
</reference>
<dbReference type="SUPFAM" id="SSF56935">
    <property type="entry name" value="Porins"/>
    <property type="match status" value="1"/>
</dbReference>
<feature type="domain" description="TonB-dependent receptor plug" evidence="8">
    <location>
        <begin position="149"/>
        <end position="218"/>
    </location>
</feature>
<dbReference type="PANTHER" id="PTHR30069:SF29">
    <property type="entry name" value="HEMOGLOBIN AND HEMOGLOBIN-HAPTOGLOBIN-BINDING PROTEIN 1-RELATED"/>
    <property type="match status" value="1"/>
</dbReference>
<dbReference type="InterPro" id="IPR036942">
    <property type="entry name" value="Beta-barrel_TonB_sf"/>
</dbReference>
<organism evidence="9 10">
    <name type="scientific">Sphingobacterium griseoflavum</name>
    <dbReference type="NCBI Taxonomy" id="1474952"/>
    <lineage>
        <taxon>Bacteria</taxon>
        <taxon>Pseudomonadati</taxon>
        <taxon>Bacteroidota</taxon>
        <taxon>Sphingobacteriia</taxon>
        <taxon>Sphingobacteriales</taxon>
        <taxon>Sphingobacteriaceae</taxon>
        <taxon>Sphingobacterium</taxon>
    </lineage>
</organism>
<evidence type="ECO:0000256" key="1">
    <source>
        <dbReference type="ARBA" id="ARBA00004571"/>
    </source>
</evidence>
<evidence type="ECO:0000313" key="10">
    <source>
        <dbReference type="Proteomes" id="UP000620550"/>
    </source>
</evidence>
<dbReference type="Proteomes" id="UP000620550">
    <property type="component" value="Unassembled WGS sequence"/>
</dbReference>
<proteinExistence type="predicted"/>
<keyword evidence="5" id="KW-0732">Signal</keyword>
<evidence type="ECO:0000313" key="9">
    <source>
        <dbReference type="EMBL" id="GHE23068.1"/>
    </source>
</evidence>
<dbReference type="Pfam" id="PF07715">
    <property type="entry name" value="Plug"/>
    <property type="match status" value="1"/>
</dbReference>
<sequence>MIRLANAVFTISTILVFGQFFVPDHVVAQTRVMVHVIDGDSGVPIENTNVIMLRTDVIRRTDRHGIASIFLSDTAKVAISHVSFRDTTILLTPSVTSVYVTLYPRELPAVAIYAGEPFNKKAAKGVNRISLPVLTAVPSFLGEPDILKGLTFLPGVSEGREGYSHLFVRGGDQDQNQMLLDGATLFNVNHFGGFISMFHPEMIDGVDFYKNYWPSRFGGRLSSVLDIKTKEGNYKEHHQSFQFGLIAPKFNISGPLIRNKLSYQIGMRRTLADLITEPIAKKIRNGNQIGDIGSLLSQDMTLRLDGRLGIKQHLALSALLGRDKYAFLERKPPYNQLMEDWYRIKNDLLTLNYSRQLGMGTTLNAHASYSAYRHAYADYSYSHDGMMDSGSEGSLMETASMLGNGVTSMKFNVHGKTQIDAAWEWNYGIESERLDFSIYKRRQATRIDGVMHNSNEALQMNAVMNTAVASDISYTPDRRFHVNTGIRLSTYAFEGYQALLAEPKILLTYVADEKSTVNAAFNFQRQSTMLLGFIDDIGRFREFYIANDGNSPIASSKQWSIGYFRNAIGMLDNISLELFYKDMSDVVKFVPSIDFESDVLDYADFLHSNGHMRAYGLEVFIQKTLGKWHGSLSYTYAHSKSRFPTLNESRWFNSDFDFRNSLNALAMYSFGRGYRLAGSWTYKTGRPFTLPTSRVAIEDWRTGFLLINDLNNRRMPAFHRLDMNIERRWTKASGNKKWFAVGVYNIYNRVNPFFARPSETPGQLEVVGMFPIMPFFNFGFEL</sequence>
<accession>A0ABQ3HUK1</accession>
<dbReference type="EMBL" id="BNAF01000001">
    <property type="protein sequence ID" value="GHE23068.1"/>
    <property type="molecule type" value="Genomic_DNA"/>
</dbReference>
<keyword evidence="4" id="KW-0812">Transmembrane</keyword>
<name>A0ABQ3HUK1_9SPHI</name>
<dbReference type="PANTHER" id="PTHR30069">
    <property type="entry name" value="TONB-DEPENDENT OUTER MEMBRANE RECEPTOR"/>
    <property type="match status" value="1"/>
</dbReference>
<gene>
    <name evidence="9" type="ORF">GCM10017764_00360</name>
</gene>
<evidence type="ECO:0000259" key="8">
    <source>
        <dbReference type="Pfam" id="PF07715"/>
    </source>
</evidence>
<dbReference type="InterPro" id="IPR012910">
    <property type="entry name" value="Plug_dom"/>
</dbReference>
<keyword evidence="6" id="KW-0472">Membrane</keyword>
<protein>
    <submittedName>
        <fullName evidence="9">TonB-dependent receptor</fullName>
    </submittedName>
</protein>
<evidence type="ECO:0000256" key="7">
    <source>
        <dbReference type="ARBA" id="ARBA00023237"/>
    </source>
</evidence>
<comment type="subcellular location">
    <subcellularLocation>
        <location evidence="1">Cell outer membrane</location>
        <topology evidence="1">Multi-pass membrane protein</topology>
    </subcellularLocation>
</comment>
<evidence type="ECO:0000256" key="2">
    <source>
        <dbReference type="ARBA" id="ARBA00022448"/>
    </source>
</evidence>